<feature type="transmembrane region" description="Helical" evidence="1">
    <location>
        <begin position="123"/>
        <end position="141"/>
    </location>
</feature>
<dbReference type="RefSeq" id="WP_188681844.1">
    <property type="nucleotide sequence ID" value="NZ_RZMW01000041.1"/>
</dbReference>
<dbReference type="InterPro" id="IPR029787">
    <property type="entry name" value="Nucleotide_cyclase"/>
</dbReference>
<feature type="transmembrane region" description="Helical" evidence="1">
    <location>
        <begin position="188"/>
        <end position="212"/>
    </location>
</feature>
<dbReference type="SUPFAM" id="SSF55073">
    <property type="entry name" value="Nucleotide cyclase"/>
    <property type="match status" value="1"/>
</dbReference>
<keyword evidence="4" id="KW-1185">Reference proteome</keyword>
<dbReference type="AlphaFoldDB" id="A0A916R6U6"/>
<feature type="transmembrane region" description="Helical" evidence="1">
    <location>
        <begin position="6"/>
        <end position="26"/>
    </location>
</feature>
<dbReference type="Proteomes" id="UP000596977">
    <property type="component" value="Unassembled WGS sequence"/>
</dbReference>
<feature type="transmembrane region" description="Helical" evidence="1">
    <location>
        <begin position="95"/>
        <end position="111"/>
    </location>
</feature>
<feature type="transmembrane region" description="Helical" evidence="1">
    <location>
        <begin position="153"/>
        <end position="173"/>
    </location>
</feature>
<feature type="domain" description="GGDEF" evidence="2">
    <location>
        <begin position="213"/>
        <end position="374"/>
    </location>
</feature>
<evidence type="ECO:0000259" key="2">
    <source>
        <dbReference type="SMART" id="SM00267"/>
    </source>
</evidence>
<organism evidence="3 4">
    <name type="scientific">Pelagibacterium lentulum</name>
    <dbReference type="NCBI Taxonomy" id="2029865"/>
    <lineage>
        <taxon>Bacteria</taxon>
        <taxon>Pseudomonadati</taxon>
        <taxon>Pseudomonadota</taxon>
        <taxon>Alphaproteobacteria</taxon>
        <taxon>Hyphomicrobiales</taxon>
        <taxon>Devosiaceae</taxon>
        <taxon>Pelagibacterium</taxon>
    </lineage>
</organism>
<gene>
    <name evidence="3" type="ORF">GCM10011499_03200</name>
</gene>
<keyword evidence="1" id="KW-1133">Transmembrane helix</keyword>
<accession>A0A916R6U6</accession>
<dbReference type="InterPro" id="IPR043128">
    <property type="entry name" value="Rev_trsase/Diguanyl_cyclase"/>
</dbReference>
<reference evidence="3 4" key="1">
    <citation type="journal article" date="2014" name="Int. J. Syst. Evol. Microbiol.">
        <title>Complete genome sequence of Corynebacterium casei LMG S-19264T (=DSM 44701T), isolated from a smear-ripened cheese.</title>
        <authorList>
            <consortium name="US DOE Joint Genome Institute (JGI-PGF)"/>
            <person name="Walter F."/>
            <person name="Albersmeier A."/>
            <person name="Kalinowski J."/>
            <person name="Ruckert C."/>
        </authorList>
    </citation>
    <scope>NUCLEOTIDE SEQUENCE [LARGE SCALE GENOMIC DNA]</scope>
    <source>
        <strain evidence="3 4">CGMCC 1.15896</strain>
    </source>
</reference>
<keyword evidence="1" id="KW-0812">Transmembrane</keyword>
<name>A0A916R6U6_9HYPH</name>
<proteinExistence type="predicted"/>
<dbReference type="Gene3D" id="3.30.70.270">
    <property type="match status" value="1"/>
</dbReference>
<comment type="caution">
    <text evidence="3">The sequence shown here is derived from an EMBL/GenBank/DDBJ whole genome shotgun (WGS) entry which is preliminary data.</text>
</comment>
<evidence type="ECO:0000256" key="1">
    <source>
        <dbReference type="SAM" id="Phobius"/>
    </source>
</evidence>
<protein>
    <submittedName>
        <fullName evidence="3">GGDEF domain-containing protein</fullName>
    </submittedName>
</protein>
<dbReference type="SMART" id="SM00267">
    <property type="entry name" value="GGDEF"/>
    <property type="match status" value="1"/>
</dbReference>
<dbReference type="EMBL" id="BMKB01000001">
    <property type="protein sequence ID" value="GGA37199.1"/>
    <property type="molecule type" value="Genomic_DNA"/>
</dbReference>
<evidence type="ECO:0000313" key="3">
    <source>
        <dbReference type="EMBL" id="GGA37199.1"/>
    </source>
</evidence>
<feature type="transmembrane region" description="Helical" evidence="1">
    <location>
        <begin position="67"/>
        <end position="88"/>
    </location>
</feature>
<feature type="transmembrane region" description="Helical" evidence="1">
    <location>
        <begin position="38"/>
        <end position="61"/>
    </location>
</feature>
<dbReference type="InterPro" id="IPR000160">
    <property type="entry name" value="GGDEF_dom"/>
</dbReference>
<evidence type="ECO:0000313" key="4">
    <source>
        <dbReference type="Proteomes" id="UP000596977"/>
    </source>
</evidence>
<keyword evidence="1" id="KW-0472">Membrane</keyword>
<sequence>MMNGALFVLGINIVVAGLMAASFYSIAYFDRFNRSAHILAIGFMVGALTQVFELLVAGNIAVQISRLGVALGFLSAQLIIIYAIAMRLGLRQGRLPFVVLMTVSTALYLFVLEMPGTSLVAQFLYQLPYATASLYAVYLLLKAHDKLPADWLLTGLFLLAFIQFLAKPFIALWTDGVGGQPTDYMSTFYALISQSMGTILVLSIGLLSLLLAAKQSATTLVQNSERDINTGLLNQRGFELNVERWLDQMPTERRAGLTAIQFDCDLPIPFPDNSLQALAAELTRLAGEDLIVGRTAPLVFSIFEPDANLFAARRRAEHLRKALSNRLNDIPGLNGVSIGITEREPADSLMDMTIRSQWALAEARRAGGNCVRLAARSEFSQTMQHLE</sequence>